<dbReference type="RefSeq" id="WP_130852282.1">
    <property type="nucleotide sequence ID" value="NZ_UYIG01000163.1"/>
</dbReference>
<dbReference type="AlphaFoldDB" id="A0A660E7I5"/>
<keyword evidence="3" id="KW-1185">Reference proteome</keyword>
<sequence>MKLLTKLGAMTLMAVTVAPLVMTATPTTASAKMYKISKKILNHKNKYMAKNVSGGIVLRLRGNKKIQMFTIAGRSTSSISYRIMSQRVSGNELTMRLDGRQIKDNYYKDYGTLTI</sequence>
<accession>A0A660E7I5</accession>
<reference evidence="2 3" key="1">
    <citation type="submission" date="2018-11" db="EMBL/GenBank/DDBJ databases">
        <authorList>
            <person name="Wuyts S."/>
        </authorList>
    </citation>
    <scope>NUCLEOTIDE SEQUENCE [LARGE SCALE GENOMIC DNA]</scope>
    <source>
        <strain evidence="2">Lactobacillus mudanjiangensis AMBF249</strain>
    </source>
</reference>
<feature type="chain" id="PRO_5039094674" evidence="1">
    <location>
        <begin position="30"/>
        <end position="115"/>
    </location>
</feature>
<dbReference type="Proteomes" id="UP000289996">
    <property type="component" value="Unassembled WGS sequence"/>
</dbReference>
<proteinExistence type="predicted"/>
<organism evidence="2 3">
    <name type="scientific">Lactiplantibacillus mudanjiangensis</name>
    <dbReference type="NCBI Taxonomy" id="1296538"/>
    <lineage>
        <taxon>Bacteria</taxon>
        <taxon>Bacillati</taxon>
        <taxon>Bacillota</taxon>
        <taxon>Bacilli</taxon>
        <taxon>Lactobacillales</taxon>
        <taxon>Lactobacillaceae</taxon>
        <taxon>Lactiplantibacillus</taxon>
    </lineage>
</organism>
<evidence type="ECO:0000313" key="3">
    <source>
        <dbReference type="Proteomes" id="UP000289996"/>
    </source>
</evidence>
<evidence type="ECO:0000313" key="2">
    <source>
        <dbReference type="EMBL" id="VDG30008.1"/>
    </source>
</evidence>
<keyword evidence="1" id="KW-0732">Signal</keyword>
<name>A0A660E7I5_9LACO</name>
<gene>
    <name evidence="2" type="ORF">MUDAN_MDHGFNIF_01540</name>
</gene>
<evidence type="ECO:0000256" key="1">
    <source>
        <dbReference type="SAM" id="SignalP"/>
    </source>
</evidence>
<dbReference type="EMBL" id="UYIG01000163">
    <property type="protein sequence ID" value="VDG30008.1"/>
    <property type="molecule type" value="Genomic_DNA"/>
</dbReference>
<feature type="signal peptide" evidence="1">
    <location>
        <begin position="1"/>
        <end position="29"/>
    </location>
</feature>
<protein>
    <submittedName>
        <fullName evidence="2">Uncharacterized protein</fullName>
    </submittedName>
</protein>